<name>A0A7S0E364_9CRYP</name>
<dbReference type="EMBL" id="HBEO01004102">
    <property type="protein sequence ID" value="CAD8470294.1"/>
    <property type="molecule type" value="Transcribed_RNA"/>
</dbReference>
<gene>
    <name evidence="1" type="ORF">HPHI1048_LOCUS2935</name>
</gene>
<dbReference type="AlphaFoldDB" id="A0A7S0E364"/>
<reference evidence="1" key="1">
    <citation type="submission" date="2021-01" db="EMBL/GenBank/DDBJ databases">
        <authorList>
            <person name="Corre E."/>
            <person name="Pelletier E."/>
            <person name="Niang G."/>
            <person name="Scheremetjew M."/>
            <person name="Finn R."/>
            <person name="Kale V."/>
            <person name="Holt S."/>
            <person name="Cochrane G."/>
            <person name="Meng A."/>
            <person name="Brown T."/>
            <person name="Cohen L."/>
        </authorList>
    </citation>
    <scope>NUCLEOTIDE SEQUENCE</scope>
    <source>
        <strain evidence="1">CCMP325</strain>
    </source>
</reference>
<accession>A0A7S0E364</accession>
<sequence length="596" mass="69148">MEEYHKQNKGRQLRLEPIERVELFKSFVNLVPLKSLLRWTLCVACYMHRTSKGTLVDSTRKPISLLVAGRKEFQMCNAESFRSGELADDFKPRSKVGSSQSILKRNDKVEVLHCQEWLCATVVEESCGMIKVEYVFDSIHWQHFVYRHGSEWRFVSDEQAALKMKPYASQSEDSQKFSLSIFDPCGQGILRRQDGSQLPELNDNSHDENDEVQMINQDDKIILSKYCQDIAKEEVEITPLKRNSLYLQCWCIFDGAQNFAVQKEHDWVFSNEKCERYSIKQGRYDTETNAQGFLVQSCEDTSNHISVRVNIQGFETRKDQIFINLVWASEEKMHILDFFNQLFFTKEKIRFRVISSLSSANDYVFSRYTKVDLNMICRIIQTNSSLKVRSRLKDKANIDITNLLHQHSSASKYRPAVVIHKNGLVQYEFVSNLLYARNSVIRWLAENCSDAFTKKSQNQSLSISVGQSERSLKKYMPKMIICGECDMNGWKWEAENVRSAHLSIRSHGAESILLNDCDLNANKINRNLESVEPSNLFQEKERFKCKISQNEAASFILKEMRATKQEMQIRESHKAVLTRNLEDILHTQSIGSANEY</sequence>
<proteinExistence type="predicted"/>
<evidence type="ECO:0000313" key="1">
    <source>
        <dbReference type="EMBL" id="CAD8470294.1"/>
    </source>
</evidence>
<organism evidence="1">
    <name type="scientific">Hanusia phi</name>
    <dbReference type="NCBI Taxonomy" id="3032"/>
    <lineage>
        <taxon>Eukaryota</taxon>
        <taxon>Cryptophyceae</taxon>
        <taxon>Pyrenomonadales</taxon>
        <taxon>Geminigeraceae</taxon>
        <taxon>Hanusia</taxon>
    </lineage>
</organism>
<protein>
    <submittedName>
        <fullName evidence="1">Uncharacterized protein</fullName>
    </submittedName>
</protein>